<dbReference type="PRINTS" id="PR00344">
    <property type="entry name" value="BCTRLSENSOR"/>
</dbReference>
<evidence type="ECO:0000256" key="14">
    <source>
        <dbReference type="PROSITE-ProRule" id="PRU00169"/>
    </source>
</evidence>
<feature type="modified residue" description="Phosphohistidine" evidence="13">
    <location>
        <position position="1019"/>
    </location>
</feature>
<keyword evidence="11" id="KW-0902">Two-component regulatory system</keyword>
<keyword evidence="12 16" id="KW-0472">Membrane</keyword>
<evidence type="ECO:0000256" key="15">
    <source>
        <dbReference type="SAM" id="MobiDB-lite"/>
    </source>
</evidence>
<dbReference type="FunFam" id="3.30.565.10:FF:000010">
    <property type="entry name" value="Sensor histidine kinase RcsC"/>
    <property type="match status" value="1"/>
</dbReference>
<organism evidence="21 22">
    <name type="scientific">Alsobacter soli</name>
    <dbReference type="NCBI Taxonomy" id="2109933"/>
    <lineage>
        <taxon>Bacteria</taxon>
        <taxon>Pseudomonadati</taxon>
        <taxon>Pseudomonadota</taxon>
        <taxon>Alphaproteobacteria</taxon>
        <taxon>Hyphomicrobiales</taxon>
        <taxon>Alsobacteraceae</taxon>
        <taxon>Alsobacter</taxon>
    </lineage>
</organism>
<dbReference type="Gene3D" id="1.20.120.160">
    <property type="entry name" value="HPT domain"/>
    <property type="match status" value="1"/>
</dbReference>
<name>A0A2T1HVP4_9HYPH</name>
<comment type="subcellular location">
    <subcellularLocation>
        <location evidence="2">Membrane</location>
    </subcellularLocation>
</comment>
<gene>
    <name evidence="21" type="ORF">SLNSH_07035</name>
</gene>
<dbReference type="InterPro" id="IPR005467">
    <property type="entry name" value="His_kinase_dom"/>
</dbReference>
<dbReference type="CDD" id="cd17546">
    <property type="entry name" value="REC_hyHK_CKI1_RcsC-like"/>
    <property type="match status" value="1"/>
</dbReference>
<dbReference type="InterPro" id="IPR036641">
    <property type="entry name" value="HPT_dom_sf"/>
</dbReference>
<keyword evidence="9" id="KW-0067">ATP-binding</keyword>
<feature type="modified residue" description="4-aspartylphosphate" evidence="14">
    <location>
        <position position="751"/>
    </location>
</feature>
<evidence type="ECO:0000256" key="1">
    <source>
        <dbReference type="ARBA" id="ARBA00000085"/>
    </source>
</evidence>
<dbReference type="InterPro" id="IPR003594">
    <property type="entry name" value="HATPase_dom"/>
</dbReference>
<dbReference type="SMART" id="SM00387">
    <property type="entry name" value="HATPase_c"/>
    <property type="match status" value="1"/>
</dbReference>
<dbReference type="InterPro" id="IPR008207">
    <property type="entry name" value="Sig_transdc_His_kin_Hpt_dom"/>
</dbReference>
<dbReference type="CDD" id="cd00082">
    <property type="entry name" value="HisKA"/>
    <property type="match status" value="1"/>
</dbReference>
<evidence type="ECO:0000259" key="20">
    <source>
        <dbReference type="PROSITE" id="PS50894"/>
    </source>
</evidence>
<dbReference type="Proteomes" id="UP000239772">
    <property type="component" value="Unassembled WGS sequence"/>
</dbReference>
<dbReference type="Pfam" id="PF02518">
    <property type="entry name" value="HATPase_c"/>
    <property type="match status" value="1"/>
</dbReference>
<evidence type="ECO:0000256" key="4">
    <source>
        <dbReference type="ARBA" id="ARBA00022553"/>
    </source>
</evidence>
<evidence type="ECO:0000256" key="9">
    <source>
        <dbReference type="ARBA" id="ARBA00022840"/>
    </source>
</evidence>
<evidence type="ECO:0000256" key="7">
    <source>
        <dbReference type="ARBA" id="ARBA00022741"/>
    </source>
</evidence>
<protein>
    <recommendedName>
        <fullName evidence="3">histidine kinase</fullName>
        <ecNumber evidence="3">2.7.13.3</ecNumber>
    </recommendedName>
</protein>
<dbReference type="SMART" id="SM00388">
    <property type="entry name" value="HisKA"/>
    <property type="match status" value="1"/>
</dbReference>
<evidence type="ECO:0000256" key="8">
    <source>
        <dbReference type="ARBA" id="ARBA00022777"/>
    </source>
</evidence>
<dbReference type="InterPro" id="IPR035965">
    <property type="entry name" value="PAS-like_dom_sf"/>
</dbReference>
<dbReference type="Pfam" id="PF00512">
    <property type="entry name" value="HisKA"/>
    <property type="match status" value="1"/>
</dbReference>
<dbReference type="EMBL" id="PVZS01000006">
    <property type="protein sequence ID" value="PSC05727.1"/>
    <property type="molecule type" value="Genomic_DNA"/>
</dbReference>
<dbReference type="CDD" id="cd16922">
    <property type="entry name" value="HATPase_EvgS-ArcB-TorS-like"/>
    <property type="match status" value="1"/>
</dbReference>
<keyword evidence="5" id="KW-0808">Transferase</keyword>
<dbReference type="PROSITE" id="PS50894">
    <property type="entry name" value="HPT"/>
    <property type="match status" value="1"/>
</dbReference>
<evidence type="ECO:0000256" key="10">
    <source>
        <dbReference type="ARBA" id="ARBA00022989"/>
    </source>
</evidence>
<keyword evidence="7" id="KW-0547">Nucleotide-binding</keyword>
<dbReference type="SUPFAM" id="SSF47384">
    <property type="entry name" value="Homodimeric domain of signal transducing histidine kinase"/>
    <property type="match status" value="1"/>
</dbReference>
<dbReference type="InterPro" id="IPR001789">
    <property type="entry name" value="Sig_transdc_resp-reg_receiver"/>
</dbReference>
<proteinExistence type="predicted"/>
<evidence type="ECO:0000313" key="21">
    <source>
        <dbReference type="EMBL" id="PSC05727.1"/>
    </source>
</evidence>
<feature type="modified residue" description="4-aspartylphosphate" evidence="14">
    <location>
        <position position="884"/>
    </location>
</feature>
<dbReference type="Gene3D" id="3.30.450.20">
    <property type="entry name" value="PAS domain"/>
    <property type="match status" value="3"/>
</dbReference>
<evidence type="ECO:0000259" key="19">
    <source>
        <dbReference type="PROSITE" id="PS50112"/>
    </source>
</evidence>
<dbReference type="GO" id="GO:0005886">
    <property type="term" value="C:plasma membrane"/>
    <property type="evidence" value="ECO:0007669"/>
    <property type="project" value="UniProtKB-SubCell"/>
</dbReference>
<dbReference type="PROSITE" id="PS50112">
    <property type="entry name" value="PAS"/>
    <property type="match status" value="1"/>
</dbReference>
<feature type="domain" description="HPt" evidence="20">
    <location>
        <begin position="982"/>
        <end position="1077"/>
    </location>
</feature>
<feature type="domain" description="PAS" evidence="19">
    <location>
        <begin position="326"/>
        <end position="378"/>
    </location>
</feature>
<evidence type="ECO:0000256" key="13">
    <source>
        <dbReference type="PROSITE-ProRule" id="PRU00110"/>
    </source>
</evidence>
<dbReference type="InterPro" id="IPR003661">
    <property type="entry name" value="HisK_dim/P_dom"/>
</dbReference>
<comment type="catalytic activity">
    <reaction evidence="1">
        <text>ATP + protein L-histidine = ADP + protein N-phospho-L-histidine.</text>
        <dbReference type="EC" id="2.7.13.3"/>
    </reaction>
</comment>
<dbReference type="RefSeq" id="WP_106335970.1">
    <property type="nucleotide sequence ID" value="NZ_PVZS01000006.1"/>
</dbReference>
<evidence type="ECO:0000256" key="3">
    <source>
        <dbReference type="ARBA" id="ARBA00012438"/>
    </source>
</evidence>
<dbReference type="SUPFAM" id="SSF55874">
    <property type="entry name" value="ATPase domain of HSP90 chaperone/DNA topoisomerase II/histidine kinase"/>
    <property type="match status" value="1"/>
</dbReference>
<dbReference type="GO" id="GO:0005524">
    <property type="term" value="F:ATP binding"/>
    <property type="evidence" value="ECO:0007669"/>
    <property type="project" value="UniProtKB-KW"/>
</dbReference>
<keyword evidence="4 14" id="KW-0597">Phosphoprotein</keyword>
<dbReference type="InterPro" id="IPR054327">
    <property type="entry name" value="His-kinase-like_sensor"/>
</dbReference>
<feature type="domain" description="Histidine kinase" evidence="17">
    <location>
        <begin position="468"/>
        <end position="688"/>
    </location>
</feature>
<feature type="compositionally biased region" description="Basic and acidic residues" evidence="15">
    <location>
        <begin position="314"/>
        <end position="325"/>
    </location>
</feature>
<dbReference type="Pfam" id="PF12860">
    <property type="entry name" value="PAS_7"/>
    <property type="match status" value="1"/>
</dbReference>
<evidence type="ECO:0000256" key="6">
    <source>
        <dbReference type="ARBA" id="ARBA00022692"/>
    </source>
</evidence>
<feature type="domain" description="Response regulatory" evidence="18">
    <location>
        <begin position="702"/>
        <end position="814"/>
    </location>
</feature>
<dbReference type="Pfam" id="PF01627">
    <property type="entry name" value="Hpt"/>
    <property type="match status" value="1"/>
</dbReference>
<evidence type="ECO:0000256" key="12">
    <source>
        <dbReference type="ARBA" id="ARBA00023136"/>
    </source>
</evidence>
<dbReference type="SUPFAM" id="SSF52172">
    <property type="entry name" value="CheY-like"/>
    <property type="match status" value="2"/>
</dbReference>
<evidence type="ECO:0000256" key="11">
    <source>
        <dbReference type="ARBA" id="ARBA00023012"/>
    </source>
</evidence>
<evidence type="ECO:0000259" key="18">
    <source>
        <dbReference type="PROSITE" id="PS50110"/>
    </source>
</evidence>
<dbReference type="OrthoDB" id="9813151at2"/>
<dbReference type="InterPro" id="IPR004358">
    <property type="entry name" value="Sig_transdc_His_kin-like_C"/>
</dbReference>
<dbReference type="Pfam" id="PF00072">
    <property type="entry name" value="Response_reg"/>
    <property type="match status" value="1"/>
</dbReference>
<dbReference type="PROSITE" id="PS50109">
    <property type="entry name" value="HIS_KIN"/>
    <property type="match status" value="1"/>
</dbReference>
<dbReference type="InterPro" id="IPR011006">
    <property type="entry name" value="CheY-like_superfamily"/>
</dbReference>
<dbReference type="InterPro" id="IPR000014">
    <property type="entry name" value="PAS"/>
</dbReference>
<dbReference type="InterPro" id="IPR036097">
    <property type="entry name" value="HisK_dim/P_sf"/>
</dbReference>
<dbReference type="Pfam" id="PF22588">
    <property type="entry name" value="dCache_1_like"/>
    <property type="match status" value="1"/>
</dbReference>
<feature type="transmembrane region" description="Helical" evidence="16">
    <location>
        <begin position="283"/>
        <end position="303"/>
    </location>
</feature>
<dbReference type="CDD" id="cd12914">
    <property type="entry name" value="PDC1_DGC_like"/>
    <property type="match status" value="1"/>
</dbReference>
<dbReference type="AlphaFoldDB" id="A0A2T1HVP4"/>
<evidence type="ECO:0000313" key="22">
    <source>
        <dbReference type="Proteomes" id="UP000239772"/>
    </source>
</evidence>
<feature type="domain" description="Response regulatory" evidence="18">
    <location>
        <begin position="835"/>
        <end position="952"/>
    </location>
</feature>
<keyword evidence="6 16" id="KW-0812">Transmembrane</keyword>
<dbReference type="Gene3D" id="3.30.565.10">
    <property type="entry name" value="Histidine kinase-like ATPase, C-terminal domain"/>
    <property type="match status" value="1"/>
</dbReference>
<evidence type="ECO:0000259" key="17">
    <source>
        <dbReference type="PROSITE" id="PS50109"/>
    </source>
</evidence>
<keyword evidence="10 16" id="KW-1133">Transmembrane helix</keyword>
<dbReference type="Gene3D" id="3.40.50.2300">
    <property type="match status" value="2"/>
</dbReference>
<comment type="caution">
    <text evidence="21">The sequence shown here is derived from an EMBL/GenBank/DDBJ whole genome shotgun (WGS) entry which is preliminary data.</text>
</comment>
<dbReference type="SUPFAM" id="SSF55785">
    <property type="entry name" value="PYP-like sensor domain (PAS domain)"/>
    <property type="match status" value="1"/>
</dbReference>
<keyword evidence="8" id="KW-0418">Kinase</keyword>
<dbReference type="PANTHER" id="PTHR45339">
    <property type="entry name" value="HYBRID SIGNAL TRANSDUCTION HISTIDINE KINASE J"/>
    <property type="match status" value="1"/>
</dbReference>
<evidence type="ECO:0000256" key="5">
    <source>
        <dbReference type="ARBA" id="ARBA00022679"/>
    </source>
</evidence>
<dbReference type="Gene3D" id="1.10.287.130">
    <property type="match status" value="1"/>
</dbReference>
<dbReference type="PANTHER" id="PTHR45339:SF5">
    <property type="entry name" value="HISTIDINE KINASE"/>
    <property type="match status" value="1"/>
</dbReference>
<evidence type="ECO:0000256" key="16">
    <source>
        <dbReference type="SAM" id="Phobius"/>
    </source>
</evidence>
<dbReference type="PROSITE" id="PS50110">
    <property type="entry name" value="RESPONSE_REGULATORY"/>
    <property type="match status" value="2"/>
</dbReference>
<reference evidence="22" key="1">
    <citation type="submission" date="2018-03" db="EMBL/GenBank/DDBJ databases">
        <authorList>
            <person name="Sun L."/>
            <person name="Liu H."/>
            <person name="Chen W."/>
            <person name="Huang K."/>
            <person name="Liu W."/>
            <person name="Gao X."/>
        </authorList>
    </citation>
    <scope>NUCLEOTIDE SEQUENCE [LARGE SCALE GENOMIC DNA]</scope>
    <source>
        <strain evidence="22">SH9</strain>
    </source>
</reference>
<dbReference type="SMART" id="SM00091">
    <property type="entry name" value="PAS"/>
    <property type="match status" value="1"/>
</dbReference>
<accession>A0A2T1HVP4</accession>
<dbReference type="InterPro" id="IPR036890">
    <property type="entry name" value="HATPase_C_sf"/>
</dbReference>
<dbReference type="EC" id="2.7.13.3" evidence="3"/>
<dbReference type="SUPFAM" id="SSF47226">
    <property type="entry name" value="Histidine-containing phosphotransfer domain, HPT domain"/>
    <property type="match status" value="1"/>
</dbReference>
<dbReference type="CDD" id="cd12915">
    <property type="entry name" value="PDC2_DGC_like"/>
    <property type="match status" value="1"/>
</dbReference>
<keyword evidence="22" id="KW-1185">Reference proteome</keyword>
<feature type="region of interest" description="Disordered" evidence="15">
    <location>
        <begin position="306"/>
        <end position="325"/>
    </location>
</feature>
<sequence length="1078" mass="115428">MWVSSKVRSVFNSTAVLGLTIIALIWGATLFHLREERRQALEASEQNVSNLSRSFEEHVIRSIEEVDKTLLLLRAAYERDPAKFDLVSFTSNPHFLNSLIFQVTLIGPDGYMVANNLGPPASPVDLRDREHFQVHLQRAADELFISKPVLGRASGKWSIQLTRRVSNRDGSFAGVLVASLDPYHFSRFYEAIDLGSAGTVTLVGTDGIIRAHKGGSGEFLGKSLAVSPLFKSLESASAGTYVAASALDHQDRLTAYRRVKGFPLVVSVSILAADIYAHTRAHVLLPVALALTALVAAGMATGARNRRRLQGARDAQRSSDEVARRKSTELEITLEHMSQGIMMVDTNRQVAVMNRQAGELLGLPEHLVHGRPKFDDLLEWQSRSGEFDGDTDLLAWVKKGGISDGPDLYQRTRPNGLVLEIRSTQLADGGVVRTYTDVTARAKSEAELAEARDRAEAASRARAMFLAMMSHEMRTPLNGVIGMASLLAATPLDAEQRRYASTMQESAEHLLQIINDVLDLSKLEADRLELREERFDIRKLAHGVLAMLAPAADKKGLFLGVMVEDHAPQWVTSDPAVLRQILLNLAGNAVKFTERGSVLIRIGLEGTEADRDRLAITVEDTGIGIAAEDIPLLFREFSQLGDAAPRSTGTGLGLAICRKLVDRLNGSLEVRSAPGHGSRFRFTARVVACEPAADASPLLGRKALVLAADAGARACYGQALARAGATIEAASDAASAHAILAKTPVDTVIVDDAALPGALEQIAQAVRHLRPRMVLVTQSRPRETSPCGATPTADVVLHRPAEPDALVSAVQGHTVEPALPVDMPQQAAADAAGLSILIAEDNSTNRMVLEAMVRKLGHRATTAEKGALAVEAVQAARYDLVFMDVMMPEMDGLEATRAIRALPGPECTTPIIGLTANALPENASAARAAGMDDVATKPITGQKVAALIERMSRRISLPIPAESSALNEFDAATLDRFVGELGESAAREIVGVFLRDTGSRIDEMARNRSNLTSLARDAHSIRSAAAALGLFGVSASAEALEASASVMSPQALAAAVAALRDAFGRARTALPESLRGAA</sequence>
<evidence type="ECO:0000256" key="2">
    <source>
        <dbReference type="ARBA" id="ARBA00004370"/>
    </source>
</evidence>
<dbReference type="FunFam" id="1.10.287.130:FF:000004">
    <property type="entry name" value="Ethylene receptor 1"/>
    <property type="match status" value="1"/>
</dbReference>
<dbReference type="SMART" id="SM00448">
    <property type="entry name" value="REC"/>
    <property type="match status" value="1"/>
</dbReference>
<dbReference type="GO" id="GO:0000155">
    <property type="term" value="F:phosphorelay sensor kinase activity"/>
    <property type="evidence" value="ECO:0007669"/>
    <property type="project" value="InterPro"/>
</dbReference>
<feature type="transmembrane region" description="Helical" evidence="16">
    <location>
        <begin position="15"/>
        <end position="33"/>
    </location>
</feature>